<dbReference type="Pfam" id="PF00415">
    <property type="entry name" value="RCC1"/>
    <property type="match status" value="2"/>
</dbReference>
<feature type="compositionally biased region" description="Polar residues" evidence="4">
    <location>
        <begin position="516"/>
        <end position="526"/>
    </location>
</feature>
<dbReference type="STRING" id="7168.A0A182N4J3"/>
<evidence type="ECO:0000256" key="2">
    <source>
        <dbReference type="ARBA" id="ARBA00022737"/>
    </source>
</evidence>
<name>A0A182N4J3_9DIPT</name>
<dbReference type="InterPro" id="IPR058923">
    <property type="entry name" value="RCC1-like_dom"/>
</dbReference>
<dbReference type="InterPro" id="IPR009091">
    <property type="entry name" value="RCC1/BLIP-II"/>
</dbReference>
<proteinExistence type="predicted"/>
<evidence type="ECO:0000256" key="3">
    <source>
        <dbReference type="PROSITE-ProRule" id="PRU00235"/>
    </source>
</evidence>
<dbReference type="GO" id="GO:0005085">
    <property type="term" value="F:guanyl-nucleotide exchange factor activity"/>
    <property type="evidence" value="ECO:0007669"/>
    <property type="project" value="TreeGrafter"/>
</dbReference>
<organism evidence="6 7">
    <name type="scientific">Anopheles dirus</name>
    <dbReference type="NCBI Taxonomy" id="7168"/>
    <lineage>
        <taxon>Eukaryota</taxon>
        <taxon>Metazoa</taxon>
        <taxon>Ecdysozoa</taxon>
        <taxon>Arthropoda</taxon>
        <taxon>Hexapoda</taxon>
        <taxon>Insecta</taxon>
        <taxon>Pterygota</taxon>
        <taxon>Neoptera</taxon>
        <taxon>Endopterygota</taxon>
        <taxon>Diptera</taxon>
        <taxon>Nematocera</taxon>
        <taxon>Culicoidea</taxon>
        <taxon>Culicidae</taxon>
        <taxon>Anophelinae</taxon>
        <taxon>Anopheles</taxon>
    </lineage>
</organism>
<feature type="repeat" description="RCC1" evidence="3">
    <location>
        <begin position="39"/>
        <end position="89"/>
    </location>
</feature>
<feature type="repeat" description="RCC1" evidence="3">
    <location>
        <begin position="388"/>
        <end position="441"/>
    </location>
</feature>
<accession>A0A182N4J3</accession>
<dbReference type="GO" id="GO:0005737">
    <property type="term" value="C:cytoplasm"/>
    <property type="evidence" value="ECO:0007669"/>
    <property type="project" value="TreeGrafter"/>
</dbReference>
<evidence type="ECO:0000313" key="6">
    <source>
        <dbReference type="EnsemblMetazoa" id="ADIR002558-PA"/>
    </source>
</evidence>
<sequence length="572" mass="60342">MGRGRPRKDTPAESDGPAAKIQRTKKQAIPLAALPKLSGNVLVCGQGEMGQLGLGEDVMEKTRPAVVAGLSDVVQISAGGMHNLVLTRHGKMYSFGCNDEGALGRETSEEGSEFLPKPIDLPGTCVKISAGDSHSACLLDDGRVYAWGSFRLGAIALGLKKQLARRPSDALQQRYTTADTRCRVGAPTPTAILRGTSLAVRTRRGYGESGTEELAPLIRSPSVFHKDSHGSMGLTLEGNKRLPIEVLPGNRWVDIASGCDHLVLLSDIGHIYTVGCAEQGQLGRVSIRAASGESRRGKTQLLQPGIVTRRGKMVTADAIWATTYCTFYKDAQTGRIFAFGLNNYCQLGIPNPSENVVKPVFVPEPTSFDEVLQIAGGQHHTLVLKADHRVYAVGRKEYGRLGLGDDVTEDAKTLQPVAVLGDKKVVSVSCGESTSFAVTDAGELYAWGMGSSLQLGTGSESDESKPVLIASKQVAGKVILKASSGGQHSLFLVQEPPTLSATTTTTTKKSKAVETPTATNGQTANGSSSSSTTTDKEEPATEPPAAAPTTNGVTEEKPKPTAGGGGRKRKLQ</sequence>
<reference evidence="6" key="2">
    <citation type="submission" date="2020-05" db="UniProtKB">
        <authorList>
            <consortium name="EnsemblMetazoa"/>
        </authorList>
    </citation>
    <scope>IDENTIFICATION</scope>
    <source>
        <strain evidence="6">WRAIR2</strain>
    </source>
</reference>
<dbReference type="PANTHER" id="PTHR45982:SF1">
    <property type="entry name" value="REGULATOR OF CHROMOSOME CONDENSATION"/>
    <property type="match status" value="1"/>
</dbReference>
<dbReference type="VEuPathDB" id="VectorBase:ADIR002558"/>
<reference evidence="7" key="1">
    <citation type="submission" date="2013-03" db="EMBL/GenBank/DDBJ databases">
        <title>The Genome Sequence of Anopheles dirus WRAIR2.</title>
        <authorList>
            <consortium name="The Broad Institute Genomics Platform"/>
            <person name="Neafsey D.E."/>
            <person name="Walton C."/>
            <person name="Walker B."/>
            <person name="Young S.K."/>
            <person name="Zeng Q."/>
            <person name="Gargeya S."/>
            <person name="Fitzgerald M."/>
            <person name="Haas B."/>
            <person name="Abouelleil A."/>
            <person name="Allen A.W."/>
            <person name="Alvarado L."/>
            <person name="Arachchi H.M."/>
            <person name="Berlin A.M."/>
            <person name="Chapman S.B."/>
            <person name="Gainer-Dewar J."/>
            <person name="Goldberg J."/>
            <person name="Griggs A."/>
            <person name="Gujja S."/>
            <person name="Hansen M."/>
            <person name="Howarth C."/>
            <person name="Imamovic A."/>
            <person name="Ireland A."/>
            <person name="Larimer J."/>
            <person name="McCowan C."/>
            <person name="Murphy C."/>
            <person name="Pearson M."/>
            <person name="Poon T.W."/>
            <person name="Priest M."/>
            <person name="Roberts A."/>
            <person name="Saif S."/>
            <person name="Shea T."/>
            <person name="Sisk P."/>
            <person name="Sykes S."/>
            <person name="Wortman J."/>
            <person name="Nusbaum C."/>
            <person name="Birren B."/>
        </authorList>
    </citation>
    <scope>NUCLEOTIDE SEQUENCE [LARGE SCALE GENOMIC DNA]</scope>
    <source>
        <strain evidence="7">WRAIR2</strain>
    </source>
</reference>
<dbReference type="AlphaFoldDB" id="A0A182N4J3"/>
<dbReference type="PROSITE" id="PS00625">
    <property type="entry name" value="RCC1_1"/>
    <property type="match status" value="1"/>
</dbReference>
<feature type="repeat" description="RCC1" evidence="3">
    <location>
        <begin position="442"/>
        <end position="495"/>
    </location>
</feature>
<dbReference type="PRINTS" id="PR00633">
    <property type="entry name" value="RCCNDNSATION"/>
</dbReference>
<dbReference type="PROSITE" id="PS00626">
    <property type="entry name" value="RCC1_2"/>
    <property type="match status" value="3"/>
</dbReference>
<dbReference type="InterPro" id="IPR051553">
    <property type="entry name" value="Ran_GTPase-activating"/>
</dbReference>
<dbReference type="PROSITE" id="PS50012">
    <property type="entry name" value="RCC1_3"/>
    <property type="match status" value="5"/>
</dbReference>
<keyword evidence="1" id="KW-0344">Guanine-nucleotide releasing factor</keyword>
<dbReference type="SUPFAM" id="SSF50985">
    <property type="entry name" value="RCC1/BLIP-II"/>
    <property type="match status" value="1"/>
</dbReference>
<dbReference type="InterPro" id="IPR000408">
    <property type="entry name" value="Reg_chr_condens"/>
</dbReference>
<dbReference type="Gene3D" id="2.130.10.30">
    <property type="entry name" value="Regulator of chromosome condensation 1/beta-lactamase-inhibitor protein II"/>
    <property type="match status" value="1"/>
</dbReference>
<keyword evidence="7" id="KW-1185">Reference proteome</keyword>
<evidence type="ECO:0000313" key="7">
    <source>
        <dbReference type="Proteomes" id="UP000075884"/>
    </source>
</evidence>
<dbReference type="Proteomes" id="UP000075884">
    <property type="component" value="Unassembled WGS sequence"/>
</dbReference>
<dbReference type="Pfam" id="PF25390">
    <property type="entry name" value="WD40_RLD"/>
    <property type="match status" value="1"/>
</dbReference>
<keyword evidence="2" id="KW-0677">Repeat</keyword>
<evidence type="ECO:0000259" key="5">
    <source>
        <dbReference type="Pfam" id="PF25390"/>
    </source>
</evidence>
<dbReference type="EnsemblMetazoa" id="ADIR002558-RA">
    <property type="protein sequence ID" value="ADIR002558-PA"/>
    <property type="gene ID" value="ADIR002558"/>
</dbReference>
<feature type="repeat" description="RCC1" evidence="3">
    <location>
        <begin position="334"/>
        <end position="387"/>
    </location>
</feature>
<dbReference type="PANTHER" id="PTHR45982">
    <property type="entry name" value="REGULATOR OF CHROMOSOME CONDENSATION"/>
    <property type="match status" value="1"/>
</dbReference>
<protein>
    <recommendedName>
        <fullName evidence="5">RCC1-like domain-containing protein</fullName>
    </recommendedName>
</protein>
<feature type="repeat" description="RCC1" evidence="3">
    <location>
        <begin position="90"/>
        <end position="141"/>
    </location>
</feature>
<feature type="region of interest" description="Disordered" evidence="4">
    <location>
        <begin position="1"/>
        <end position="23"/>
    </location>
</feature>
<feature type="domain" description="RCC1-like" evidence="5">
    <location>
        <begin position="226"/>
        <end position="491"/>
    </location>
</feature>
<evidence type="ECO:0000256" key="4">
    <source>
        <dbReference type="SAM" id="MobiDB-lite"/>
    </source>
</evidence>
<feature type="region of interest" description="Disordered" evidence="4">
    <location>
        <begin position="500"/>
        <end position="572"/>
    </location>
</feature>
<evidence type="ECO:0000256" key="1">
    <source>
        <dbReference type="ARBA" id="ARBA00022658"/>
    </source>
</evidence>